<feature type="non-terminal residue" evidence="2">
    <location>
        <position position="1"/>
    </location>
</feature>
<accession>A0A0B6XZR0</accession>
<proteinExistence type="predicted"/>
<protein>
    <submittedName>
        <fullName evidence="2">Uncharacterized protein</fullName>
    </submittedName>
</protein>
<feature type="transmembrane region" description="Helical" evidence="1">
    <location>
        <begin position="21"/>
        <end position="38"/>
    </location>
</feature>
<dbReference type="EMBL" id="HACG01002672">
    <property type="protein sequence ID" value="CEK49537.1"/>
    <property type="molecule type" value="Transcribed_RNA"/>
</dbReference>
<sequence>NFQFRNGRYQDSIKNDHTKKALAIFHTQILIFFFSLPASDCQSTSLRPI</sequence>
<evidence type="ECO:0000313" key="2">
    <source>
        <dbReference type="EMBL" id="CEK49537.1"/>
    </source>
</evidence>
<evidence type="ECO:0000256" key="1">
    <source>
        <dbReference type="SAM" id="Phobius"/>
    </source>
</evidence>
<keyword evidence="1" id="KW-0812">Transmembrane</keyword>
<name>A0A0B6XZR0_9EUPU</name>
<organism evidence="2">
    <name type="scientific">Arion vulgaris</name>
    <dbReference type="NCBI Taxonomy" id="1028688"/>
    <lineage>
        <taxon>Eukaryota</taxon>
        <taxon>Metazoa</taxon>
        <taxon>Spiralia</taxon>
        <taxon>Lophotrochozoa</taxon>
        <taxon>Mollusca</taxon>
        <taxon>Gastropoda</taxon>
        <taxon>Heterobranchia</taxon>
        <taxon>Euthyneura</taxon>
        <taxon>Panpulmonata</taxon>
        <taxon>Eupulmonata</taxon>
        <taxon>Stylommatophora</taxon>
        <taxon>Helicina</taxon>
        <taxon>Arionoidea</taxon>
        <taxon>Arionidae</taxon>
        <taxon>Arion</taxon>
    </lineage>
</organism>
<keyword evidence="1" id="KW-1133">Transmembrane helix</keyword>
<keyword evidence="1" id="KW-0472">Membrane</keyword>
<reference evidence="2" key="1">
    <citation type="submission" date="2014-12" db="EMBL/GenBank/DDBJ databases">
        <title>Insight into the proteome of Arion vulgaris.</title>
        <authorList>
            <person name="Aradska J."/>
            <person name="Bulat T."/>
            <person name="Smidak R."/>
            <person name="Sarate P."/>
            <person name="Gangsoo J."/>
            <person name="Sialana F."/>
            <person name="Bilban M."/>
            <person name="Lubec G."/>
        </authorList>
    </citation>
    <scope>NUCLEOTIDE SEQUENCE</scope>
    <source>
        <tissue evidence="2">Skin</tissue>
    </source>
</reference>
<dbReference type="AlphaFoldDB" id="A0A0B6XZR0"/>
<gene>
    <name evidence="2" type="primary">ORF8077</name>
</gene>